<feature type="domain" description="Mei2-like C-terminal RNA recognition motif" evidence="2">
    <location>
        <begin position="1"/>
        <end position="32"/>
    </location>
</feature>
<dbReference type="Proteomes" id="UP000265520">
    <property type="component" value="Unassembled WGS sequence"/>
</dbReference>
<evidence type="ECO:0000259" key="2">
    <source>
        <dbReference type="Pfam" id="PF04059"/>
    </source>
</evidence>
<feature type="region of interest" description="Disordered" evidence="1">
    <location>
        <begin position="74"/>
        <end position="98"/>
    </location>
</feature>
<dbReference type="InterPro" id="IPR007201">
    <property type="entry name" value="Mei2-like_Rrm_C"/>
</dbReference>
<evidence type="ECO:0000256" key="1">
    <source>
        <dbReference type="SAM" id="MobiDB-lite"/>
    </source>
</evidence>
<evidence type="ECO:0000313" key="4">
    <source>
        <dbReference type="Proteomes" id="UP000265520"/>
    </source>
</evidence>
<organism evidence="3 4">
    <name type="scientific">Trifolium medium</name>
    <dbReference type="NCBI Taxonomy" id="97028"/>
    <lineage>
        <taxon>Eukaryota</taxon>
        <taxon>Viridiplantae</taxon>
        <taxon>Streptophyta</taxon>
        <taxon>Embryophyta</taxon>
        <taxon>Tracheophyta</taxon>
        <taxon>Spermatophyta</taxon>
        <taxon>Magnoliopsida</taxon>
        <taxon>eudicotyledons</taxon>
        <taxon>Gunneridae</taxon>
        <taxon>Pentapetalae</taxon>
        <taxon>rosids</taxon>
        <taxon>fabids</taxon>
        <taxon>Fabales</taxon>
        <taxon>Fabaceae</taxon>
        <taxon>Papilionoideae</taxon>
        <taxon>50 kb inversion clade</taxon>
        <taxon>NPAAA clade</taxon>
        <taxon>Hologalegina</taxon>
        <taxon>IRL clade</taxon>
        <taxon>Trifolieae</taxon>
        <taxon>Trifolium</taxon>
    </lineage>
</organism>
<accession>A0A392NFH3</accession>
<keyword evidence="4" id="KW-1185">Reference proteome</keyword>
<dbReference type="EMBL" id="LXQA010036000">
    <property type="protein sequence ID" value="MCH97818.1"/>
    <property type="molecule type" value="Genomic_DNA"/>
</dbReference>
<feature type="non-terminal residue" evidence="3">
    <location>
        <position position="1"/>
    </location>
</feature>
<name>A0A392NFH3_9FABA</name>
<feature type="compositionally biased region" description="Basic and acidic residues" evidence="1">
    <location>
        <begin position="74"/>
        <end position="91"/>
    </location>
</feature>
<dbReference type="AlphaFoldDB" id="A0A392NFH3"/>
<reference evidence="3 4" key="1">
    <citation type="journal article" date="2018" name="Front. Plant Sci.">
        <title>Red Clover (Trifolium pratense) and Zigzag Clover (T. medium) - A Picture of Genomic Similarities and Differences.</title>
        <authorList>
            <person name="Dluhosova J."/>
            <person name="Istvanek J."/>
            <person name="Nedelnik J."/>
            <person name="Repkova J."/>
        </authorList>
    </citation>
    <scope>NUCLEOTIDE SEQUENCE [LARGE SCALE GENOMIC DNA]</scope>
    <source>
        <strain evidence="4">cv. 10/8</strain>
        <tissue evidence="3">Leaf</tissue>
    </source>
</reference>
<evidence type="ECO:0000313" key="3">
    <source>
        <dbReference type="EMBL" id="MCH97818.1"/>
    </source>
</evidence>
<proteinExistence type="predicted"/>
<gene>
    <name evidence="3" type="ORF">A2U01_0018814</name>
</gene>
<dbReference type="Pfam" id="PF04059">
    <property type="entry name" value="RRM_2"/>
    <property type="match status" value="1"/>
</dbReference>
<sequence length="98" mass="11587">AFNGKNWDKLKSERGASLAYARVQGKEALIMEYVMKNLDLETVDMHFRPTLFLSESQYQEESVRYRNLNIRIHQPERRSSDDMVESLKENSDDMQENN</sequence>
<comment type="caution">
    <text evidence="3">The sequence shown here is derived from an EMBL/GenBank/DDBJ whole genome shotgun (WGS) entry which is preliminary data.</text>
</comment>
<protein>
    <submittedName>
        <fullName evidence="3">Protein MEI2-like 2-like</fullName>
    </submittedName>
</protein>